<feature type="binding site" evidence="7">
    <location>
        <position position="192"/>
    </location>
    <ligand>
        <name>substrate</name>
    </ligand>
</feature>
<comment type="cofactor">
    <cofactor evidence="7">
        <name>Zn(2+)</name>
        <dbReference type="ChEBI" id="CHEBI:29105"/>
    </cofactor>
    <text evidence="7">Binds 1 zinc ion per subunit.</text>
</comment>
<evidence type="ECO:0000259" key="8">
    <source>
        <dbReference type="Pfam" id="PF01702"/>
    </source>
</evidence>
<sequence length="385" mass="42889">MKSAGEVFRLEKSDGAARAGVVQTAHGDFQTPVFMPVGTQASVKGVSPDELTEMGAKIILGNTYHLVVRPGLEVMGQMGGLHKFMRWDGPILTDSGGFQVFSLAKIREVKEEGVWFSSHVDGKKLFLGPKEAVRAQVALGSDIMMAFDECPPWPCSREVLEKSLERTLRWAKICREEQGVSGTKNLLFGIVQGGDQADLRQKSCEGLLHIGFDGYAVGGVSVGEPEREMMRAIDASMPFLPMDRPRYVMGLGHPDQMVRMIGKGVDMFDCVLPTRVARNGTACTVTGPTSVRKANWTRDEGPIVKDCGCYTCLRFSRAYIQHLIKAEELLGLRLISLHNLYFNLETLRQARRAILEDRWQSWSRDFLERYQRGGSSKEEEDSHDV</sequence>
<keyword evidence="7" id="KW-0862">Zinc</keyword>
<dbReference type="SUPFAM" id="SSF51713">
    <property type="entry name" value="tRNA-guanine transglycosylase"/>
    <property type="match status" value="1"/>
</dbReference>
<dbReference type="InterPro" id="IPR050076">
    <property type="entry name" value="ArchSynthase1/Queuine_TRR"/>
</dbReference>
<dbReference type="PANTHER" id="PTHR46499">
    <property type="entry name" value="QUEUINE TRNA-RIBOSYLTRANSFERASE"/>
    <property type="match status" value="1"/>
</dbReference>
<feature type="binding site" evidence="7">
    <location>
        <position position="307"/>
    </location>
    <ligand>
        <name>Zn(2+)</name>
        <dbReference type="ChEBI" id="CHEBI:29105"/>
    </ligand>
</feature>
<comment type="pathway">
    <text evidence="1 7">tRNA modification; tRNA-queuosine biosynthesis.</text>
</comment>
<dbReference type="GO" id="GO:0008479">
    <property type="term" value="F:tRNA-guanosine(34) queuine transglycosylase activity"/>
    <property type="evidence" value="ECO:0007669"/>
    <property type="project" value="UniProtKB-UniRule"/>
</dbReference>
<evidence type="ECO:0000256" key="5">
    <source>
        <dbReference type="ARBA" id="ARBA00022785"/>
    </source>
</evidence>
<name>A0A0R2RJ17_9BACT</name>
<feature type="binding site" evidence="7">
    <location>
        <position position="338"/>
    </location>
    <ligand>
        <name>Zn(2+)</name>
        <dbReference type="ChEBI" id="CHEBI:29105"/>
    </ligand>
</feature>
<gene>
    <name evidence="7 9" type="primary">tgt</name>
    <name evidence="9" type="ORF">ABR82_03165</name>
</gene>
<evidence type="ECO:0000256" key="2">
    <source>
        <dbReference type="ARBA" id="ARBA00022676"/>
    </source>
</evidence>
<evidence type="ECO:0000313" key="10">
    <source>
        <dbReference type="Proteomes" id="UP000051269"/>
    </source>
</evidence>
<comment type="similarity">
    <text evidence="7">Belongs to the queuine tRNA-ribosyltransferase family.</text>
</comment>
<keyword evidence="3 7" id="KW-0808">Transferase</keyword>
<reference evidence="9 10" key="1">
    <citation type="submission" date="2015-10" db="EMBL/GenBank/DDBJ databases">
        <title>Metagenome-Assembled Genomes uncover a global brackish microbiome.</title>
        <authorList>
            <person name="Hugerth L.W."/>
            <person name="Larsson J."/>
            <person name="Alneberg J."/>
            <person name="Lindh M.V."/>
            <person name="Legrand C."/>
            <person name="Pinhassi J."/>
            <person name="Andersson A.F."/>
        </authorList>
    </citation>
    <scope>NUCLEOTIDE SEQUENCE [LARGE SCALE GENOMIC DNA]</scope>
    <source>
        <strain evidence="9">BACL18 MAG-120507-bin52</strain>
    </source>
</reference>
<feature type="active site" description="Nucleophile" evidence="7">
    <location>
        <position position="269"/>
    </location>
</feature>
<evidence type="ECO:0000256" key="1">
    <source>
        <dbReference type="ARBA" id="ARBA00004691"/>
    </source>
</evidence>
<accession>A0A0R2RJ17</accession>
<dbReference type="FunFam" id="3.20.20.105:FF:000001">
    <property type="entry name" value="Queuine tRNA-ribosyltransferase"/>
    <property type="match status" value="1"/>
</dbReference>
<feature type="region of interest" description="RNA binding; important for wobble base 34 recognition" evidence="7">
    <location>
        <begin position="274"/>
        <end position="278"/>
    </location>
</feature>
<comment type="catalytic activity">
    <reaction evidence="6 7">
        <text>7-aminomethyl-7-carbaguanine + guanosine(34) in tRNA = 7-aminomethyl-7-carbaguanosine(34) in tRNA + guanine</text>
        <dbReference type="Rhea" id="RHEA:24104"/>
        <dbReference type="Rhea" id="RHEA-COMP:10341"/>
        <dbReference type="Rhea" id="RHEA-COMP:10342"/>
        <dbReference type="ChEBI" id="CHEBI:16235"/>
        <dbReference type="ChEBI" id="CHEBI:58703"/>
        <dbReference type="ChEBI" id="CHEBI:74269"/>
        <dbReference type="ChEBI" id="CHEBI:82833"/>
        <dbReference type="EC" id="2.4.2.29"/>
    </reaction>
</comment>
<dbReference type="Proteomes" id="UP000051269">
    <property type="component" value="Unassembled WGS sequence"/>
</dbReference>
<dbReference type="NCBIfam" id="TIGR00449">
    <property type="entry name" value="tgt_general"/>
    <property type="match status" value="1"/>
</dbReference>
<dbReference type="PANTHER" id="PTHR46499:SF1">
    <property type="entry name" value="QUEUINE TRNA-RIBOSYLTRANSFERASE"/>
    <property type="match status" value="1"/>
</dbReference>
<feature type="binding site" evidence="7">
    <location>
        <begin position="94"/>
        <end position="98"/>
    </location>
    <ligand>
        <name>substrate</name>
    </ligand>
</feature>
<dbReference type="EMBL" id="LIBO01000056">
    <property type="protein sequence ID" value="KRO62574.1"/>
    <property type="molecule type" value="Genomic_DNA"/>
</dbReference>
<keyword evidence="4 7" id="KW-0819">tRNA processing</keyword>
<organism evidence="9 10">
    <name type="scientific">Verrucomicrobia subdivision 6 bacterium BACL9 MAG-120507-bin52</name>
    <dbReference type="NCBI Taxonomy" id="1655590"/>
    <lineage>
        <taxon>Bacteria</taxon>
        <taxon>Pseudomonadati</taxon>
        <taxon>Verrucomicrobiota</taxon>
        <taxon>Verrucomicrobiia</taxon>
        <taxon>Verrucomicrobiales</taxon>
        <taxon>Verrucomicrobia subdivision 6</taxon>
    </lineage>
</organism>
<feature type="binding site" evidence="7">
    <location>
        <position position="148"/>
    </location>
    <ligand>
        <name>substrate</name>
    </ligand>
</feature>
<comment type="function">
    <text evidence="7">Catalyzes the base-exchange of a guanine (G) residue with the queuine precursor 7-aminomethyl-7-deazaguanine (PreQ1) at position 34 (anticodon wobble position) in tRNAs with GU(N) anticodons (tRNA-Asp, -Asn, -His and -Tyr). Catalysis occurs through a double-displacement mechanism. The nucleophile active site attacks the C1' of nucleotide 34 to detach the guanine base from the RNA, forming a covalent enzyme-RNA intermediate. The proton acceptor active site deprotonates the incoming PreQ1, allowing a nucleophilic attack on the C1' of the ribose to form the product. After dissociation, two additional enzymatic reactions on the tRNA convert PreQ1 to queuine (Q), resulting in the hypermodified nucleoside queuosine (7-(((4,5-cis-dihydroxy-2-cyclopenten-1-yl)amino)methyl)-7-deazaguanosine).</text>
</comment>
<keyword evidence="7" id="KW-0479">Metal-binding</keyword>
<evidence type="ECO:0000256" key="6">
    <source>
        <dbReference type="ARBA" id="ARBA00050112"/>
    </source>
</evidence>
<feature type="active site" description="Proton acceptor" evidence="7">
    <location>
        <position position="94"/>
    </location>
</feature>
<dbReference type="EC" id="2.4.2.29" evidence="7"/>
<proteinExistence type="inferred from homology"/>
<evidence type="ECO:0000256" key="3">
    <source>
        <dbReference type="ARBA" id="ARBA00022679"/>
    </source>
</evidence>
<dbReference type="Pfam" id="PF01702">
    <property type="entry name" value="TGT"/>
    <property type="match status" value="1"/>
</dbReference>
<dbReference type="InterPro" id="IPR002616">
    <property type="entry name" value="tRNA_ribo_trans-like"/>
</dbReference>
<dbReference type="GO" id="GO:0005829">
    <property type="term" value="C:cytosol"/>
    <property type="evidence" value="ECO:0007669"/>
    <property type="project" value="TreeGrafter"/>
</dbReference>
<comment type="caution">
    <text evidence="9">The sequence shown here is derived from an EMBL/GenBank/DDBJ whole genome shotgun (WGS) entry which is preliminary data.</text>
</comment>
<comment type="caution">
    <text evidence="7">Lacks conserved residue(s) required for the propagation of feature annotation.</text>
</comment>
<dbReference type="UniPathway" id="UPA00392"/>
<dbReference type="GO" id="GO:0008616">
    <property type="term" value="P:tRNA queuosine(34) biosynthetic process"/>
    <property type="evidence" value="ECO:0007669"/>
    <property type="project" value="UniProtKB-UniRule"/>
</dbReference>
<keyword evidence="2 7" id="KW-0328">Glycosyltransferase</keyword>
<dbReference type="HAMAP" id="MF_00168">
    <property type="entry name" value="Q_tRNA_Tgt"/>
    <property type="match status" value="1"/>
</dbReference>
<dbReference type="InterPro" id="IPR004803">
    <property type="entry name" value="TGT"/>
</dbReference>
<comment type="subunit">
    <text evidence="7">Homodimer. Within each dimer, one monomer is responsible for RNA recognition and catalysis, while the other monomer binds to the replacement base PreQ1.</text>
</comment>
<evidence type="ECO:0000256" key="4">
    <source>
        <dbReference type="ARBA" id="ARBA00022694"/>
    </source>
</evidence>
<evidence type="ECO:0000256" key="7">
    <source>
        <dbReference type="HAMAP-Rule" id="MF_00168"/>
    </source>
</evidence>
<feature type="binding site" evidence="7">
    <location>
        <position position="312"/>
    </location>
    <ligand>
        <name>Zn(2+)</name>
        <dbReference type="ChEBI" id="CHEBI:29105"/>
    </ligand>
</feature>
<dbReference type="NCBIfam" id="TIGR00430">
    <property type="entry name" value="Q_tRNA_tgt"/>
    <property type="match status" value="1"/>
</dbReference>
<feature type="binding site" evidence="7">
    <location>
        <position position="309"/>
    </location>
    <ligand>
        <name>Zn(2+)</name>
        <dbReference type="ChEBI" id="CHEBI:29105"/>
    </ligand>
</feature>
<evidence type="ECO:0000313" key="9">
    <source>
        <dbReference type="EMBL" id="KRO62574.1"/>
    </source>
</evidence>
<dbReference type="GO" id="GO:0046872">
    <property type="term" value="F:metal ion binding"/>
    <property type="evidence" value="ECO:0007669"/>
    <property type="project" value="UniProtKB-KW"/>
</dbReference>
<keyword evidence="5 7" id="KW-0671">Queuosine biosynthesis</keyword>
<dbReference type="AlphaFoldDB" id="A0A0R2RJ17"/>
<feature type="binding site" evidence="7">
    <location>
        <position position="219"/>
    </location>
    <ligand>
        <name>substrate</name>
    </ligand>
</feature>
<dbReference type="Gene3D" id="3.20.20.105">
    <property type="entry name" value="Queuine tRNA-ribosyltransferase-like"/>
    <property type="match status" value="1"/>
</dbReference>
<feature type="domain" description="tRNA-guanine(15) transglycosylase-like" evidence="8">
    <location>
        <begin position="16"/>
        <end position="371"/>
    </location>
</feature>
<dbReference type="InterPro" id="IPR036511">
    <property type="entry name" value="TGT-like_sf"/>
</dbReference>
<protein>
    <recommendedName>
        <fullName evidence="7">Queuine tRNA-ribosyltransferase</fullName>
        <ecNumber evidence="7">2.4.2.29</ecNumber>
    </recommendedName>
    <alternativeName>
        <fullName evidence="7">Guanine insertion enzyme</fullName>
    </alternativeName>
    <alternativeName>
        <fullName evidence="7">tRNA-guanine transglycosylase</fullName>
    </alternativeName>
</protein>